<organism evidence="2 3">
    <name type="scientific">Dryococelus australis</name>
    <dbReference type="NCBI Taxonomy" id="614101"/>
    <lineage>
        <taxon>Eukaryota</taxon>
        <taxon>Metazoa</taxon>
        <taxon>Ecdysozoa</taxon>
        <taxon>Arthropoda</taxon>
        <taxon>Hexapoda</taxon>
        <taxon>Insecta</taxon>
        <taxon>Pterygota</taxon>
        <taxon>Neoptera</taxon>
        <taxon>Polyneoptera</taxon>
        <taxon>Phasmatodea</taxon>
        <taxon>Verophasmatodea</taxon>
        <taxon>Anareolatae</taxon>
        <taxon>Phasmatidae</taxon>
        <taxon>Eurycanthinae</taxon>
        <taxon>Dryococelus</taxon>
    </lineage>
</organism>
<evidence type="ECO:0000256" key="1">
    <source>
        <dbReference type="SAM" id="MobiDB-lite"/>
    </source>
</evidence>
<dbReference type="EMBL" id="JARBHB010000002">
    <property type="protein sequence ID" value="KAJ8894314.1"/>
    <property type="molecule type" value="Genomic_DNA"/>
</dbReference>
<accession>A0ABQ9ICC5</accession>
<feature type="region of interest" description="Disordered" evidence="1">
    <location>
        <begin position="197"/>
        <end position="218"/>
    </location>
</feature>
<protein>
    <submittedName>
        <fullName evidence="2">Uncharacterized protein</fullName>
    </submittedName>
</protein>
<reference evidence="2 3" key="1">
    <citation type="submission" date="2023-02" db="EMBL/GenBank/DDBJ databases">
        <title>LHISI_Scaffold_Assembly.</title>
        <authorList>
            <person name="Stuart O.P."/>
            <person name="Cleave R."/>
            <person name="Magrath M.J.L."/>
            <person name="Mikheyev A.S."/>
        </authorList>
    </citation>
    <scope>NUCLEOTIDE SEQUENCE [LARGE SCALE GENOMIC DNA]</scope>
    <source>
        <strain evidence="2">Daus_M_001</strain>
        <tissue evidence="2">Leg muscle</tissue>
    </source>
</reference>
<feature type="compositionally biased region" description="Basic and acidic residues" evidence="1">
    <location>
        <begin position="199"/>
        <end position="213"/>
    </location>
</feature>
<name>A0ABQ9ICC5_9NEOP</name>
<gene>
    <name evidence="2" type="ORF">PR048_006934</name>
</gene>
<sequence>MNNLGRELQNPSCEYYLTESEQREVRSNHAASIVPRHRHQEFKSLPGGSHVFCILNSNRRGKQYIQMCLRAKFLLYNTINKAQLLDVIHSSAPTPVSNAGVSGREQPALSRLAEPSDVFLFKWPYHARERRLEISPIAKIIIWPDSDIALTQSAANPYFNRATSAIRQRADIIWPEFVGYLLLARFRPDLRESPIGQRNRREGLKNVEAKPPPKDSVSTEHTLTFADWLHNAHSRLHALRQCHKARLNNWKTILN</sequence>
<evidence type="ECO:0000313" key="3">
    <source>
        <dbReference type="Proteomes" id="UP001159363"/>
    </source>
</evidence>
<proteinExistence type="predicted"/>
<keyword evidence="3" id="KW-1185">Reference proteome</keyword>
<comment type="caution">
    <text evidence="2">The sequence shown here is derived from an EMBL/GenBank/DDBJ whole genome shotgun (WGS) entry which is preliminary data.</text>
</comment>
<evidence type="ECO:0000313" key="2">
    <source>
        <dbReference type="EMBL" id="KAJ8894314.1"/>
    </source>
</evidence>
<dbReference type="Proteomes" id="UP001159363">
    <property type="component" value="Chromosome 2"/>
</dbReference>